<evidence type="ECO:0000256" key="3">
    <source>
        <dbReference type="ARBA" id="ARBA00022737"/>
    </source>
</evidence>
<feature type="domain" description="EF-hand" evidence="9">
    <location>
        <begin position="158"/>
        <end position="193"/>
    </location>
</feature>
<gene>
    <name evidence="10" type="ORF">TVY486_0801240</name>
</gene>
<dbReference type="Pfam" id="PF13499">
    <property type="entry name" value="EF-hand_7"/>
    <property type="match status" value="1"/>
</dbReference>
<keyword evidence="3" id="KW-0677">Repeat</keyword>
<sequence>MTLLTDLLLRFSWRLPRSHGCKWLSTWCSPNFFTMHKWNSSFLTQMVLVFGAASGTLVCGSISALCYSIDTPEYLIPYYLRDFSSRFNHYASHRSSKDGFMYMTLEDFVRALLVLKRSKSLTPSSVERLRRLFVDLDSDGDAYLNLTEFSFLMVLLTAKLEDIKMLFSILDSNKEGTLSLDQFAGVLRGLGCTPIEAKTFSHKSKNGIVRRLFGERGERRCSFNDMAETIRTINEEVWAVEFSQFDTDGNGRISAEDFGKLIANQMIGSNVPFYIVDNIRKMRGGGSAITLDLWLGFHRIMQHVDDISEALHLFSASNLPLGKAEINRALKAVGVQPLTGQELDLILALFDRDGNGAVDFDEFIGVMKHKSTYQHCRIIDNKSPVRRPFPSRFFECVWEATLRN</sequence>
<dbReference type="InterPro" id="IPR011992">
    <property type="entry name" value="EF-hand-dom_pair"/>
</dbReference>
<evidence type="ECO:0000313" key="10">
    <source>
        <dbReference type="EMBL" id="CCC49516.1"/>
    </source>
</evidence>
<accession>G0U0B8</accession>
<evidence type="ECO:0000256" key="8">
    <source>
        <dbReference type="ARBA" id="ARBA00023136"/>
    </source>
</evidence>
<organism evidence="10">
    <name type="scientific">Trypanosoma vivax (strain Y486)</name>
    <dbReference type="NCBI Taxonomy" id="1055687"/>
    <lineage>
        <taxon>Eukaryota</taxon>
        <taxon>Discoba</taxon>
        <taxon>Euglenozoa</taxon>
        <taxon>Kinetoplastea</taxon>
        <taxon>Metakinetoplastina</taxon>
        <taxon>Trypanosomatida</taxon>
        <taxon>Trypanosomatidae</taxon>
        <taxon>Trypanosoma</taxon>
        <taxon>Duttonella</taxon>
    </lineage>
</organism>
<dbReference type="AlphaFoldDB" id="G0U0B8"/>
<dbReference type="PROSITE" id="PS50222">
    <property type="entry name" value="EF_HAND_2"/>
    <property type="match status" value="3"/>
</dbReference>
<evidence type="ECO:0000256" key="5">
    <source>
        <dbReference type="ARBA" id="ARBA00022837"/>
    </source>
</evidence>
<evidence type="ECO:0000256" key="6">
    <source>
        <dbReference type="ARBA" id="ARBA00022946"/>
    </source>
</evidence>
<dbReference type="EMBL" id="HE573024">
    <property type="protein sequence ID" value="CCC49516.1"/>
    <property type="molecule type" value="Genomic_DNA"/>
</dbReference>
<evidence type="ECO:0000256" key="7">
    <source>
        <dbReference type="ARBA" id="ARBA00023128"/>
    </source>
</evidence>
<dbReference type="SMART" id="SM00054">
    <property type="entry name" value="EFh"/>
    <property type="match status" value="4"/>
</dbReference>
<feature type="domain" description="EF-hand" evidence="9">
    <location>
        <begin position="233"/>
        <end position="268"/>
    </location>
</feature>
<proteinExistence type="predicted"/>
<dbReference type="Pfam" id="PF13202">
    <property type="entry name" value="EF-hand_5"/>
    <property type="match status" value="1"/>
</dbReference>
<name>G0U0B8_TRYVY</name>
<dbReference type="GO" id="GO:1990246">
    <property type="term" value="C:uniplex complex"/>
    <property type="evidence" value="ECO:0007669"/>
    <property type="project" value="TreeGrafter"/>
</dbReference>
<evidence type="ECO:0000259" key="9">
    <source>
        <dbReference type="PROSITE" id="PS50222"/>
    </source>
</evidence>
<dbReference type="PANTHER" id="PTHR12294">
    <property type="entry name" value="EF HAND DOMAIN FAMILY A1,A2-RELATED"/>
    <property type="match status" value="1"/>
</dbReference>
<dbReference type="InterPro" id="IPR018247">
    <property type="entry name" value="EF_Hand_1_Ca_BS"/>
</dbReference>
<evidence type="ECO:0000256" key="1">
    <source>
        <dbReference type="ARBA" id="ARBA00004273"/>
    </source>
</evidence>
<comment type="subcellular location">
    <subcellularLocation>
        <location evidence="1">Mitochondrion inner membrane</location>
    </subcellularLocation>
    <subcellularLocation>
        <location evidence="2">Mitochondrion intermembrane space</location>
    </subcellularLocation>
</comment>
<dbReference type="PANTHER" id="PTHR12294:SF14">
    <property type="entry name" value="EF-HAND DOMAIN-CONTAINING PROTEIN"/>
    <property type="match status" value="1"/>
</dbReference>
<keyword evidence="4" id="KW-0999">Mitochondrion inner membrane</keyword>
<keyword evidence="7" id="KW-0496">Mitochondrion</keyword>
<protein>
    <recommendedName>
        <fullName evidence="9">EF-hand domain-containing protein</fullName>
    </recommendedName>
</protein>
<dbReference type="InterPro" id="IPR002048">
    <property type="entry name" value="EF_hand_dom"/>
</dbReference>
<keyword evidence="5" id="KW-0106">Calcium</keyword>
<dbReference type="Pfam" id="PF13833">
    <property type="entry name" value="EF-hand_8"/>
    <property type="match status" value="1"/>
</dbReference>
<evidence type="ECO:0000256" key="4">
    <source>
        <dbReference type="ARBA" id="ARBA00022792"/>
    </source>
</evidence>
<feature type="domain" description="EF-hand" evidence="9">
    <location>
        <begin position="338"/>
        <end position="373"/>
    </location>
</feature>
<evidence type="ECO:0000256" key="2">
    <source>
        <dbReference type="ARBA" id="ARBA00004569"/>
    </source>
</evidence>
<keyword evidence="6" id="KW-0809">Transit peptide</keyword>
<dbReference type="SUPFAM" id="SSF47473">
    <property type="entry name" value="EF-hand"/>
    <property type="match status" value="1"/>
</dbReference>
<dbReference type="GO" id="GO:0051560">
    <property type="term" value="P:mitochondrial calcium ion homeostasis"/>
    <property type="evidence" value="ECO:0007669"/>
    <property type="project" value="TreeGrafter"/>
</dbReference>
<dbReference type="VEuPathDB" id="TriTrypDB:TvY486_0801240"/>
<dbReference type="GO" id="GO:0036444">
    <property type="term" value="P:calcium import into the mitochondrion"/>
    <property type="evidence" value="ECO:0007669"/>
    <property type="project" value="TreeGrafter"/>
</dbReference>
<dbReference type="InterPro" id="IPR039800">
    <property type="entry name" value="MICU1/2/3"/>
</dbReference>
<reference evidence="10" key="1">
    <citation type="journal article" date="2012" name="Proc. Natl. Acad. Sci. U.S.A.">
        <title>Antigenic diversity is generated by distinct evolutionary mechanisms in African trypanosome species.</title>
        <authorList>
            <person name="Jackson A.P."/>
            <person name="Berry A."/>
            <person name="Aslett M."/>
            <person name="Allison H.C."/>
            <person name="Burton P."/>
            <person name="Vavrova-Anderson J."/>
            <person name="Brown R."/>
            <person name="Browne H."/>
            <person name="Corton N."/>
            <person name="Hauser H."/>
            <person name="Gamble J."/>
            <person name="Gilderthorp R."/>
            <person name="Marcello L."/>
            <person name="McQuillan J."/>
            <person name="Otto T.D."/>
            <person name="Quail M.A."/>
            <person name="Sanders M.J."/>
            <person name="van Tonder A."/>
            <person name="Ginger M.L."/>
            <person name="Field M.C."/>
            <person name="Barry J.D."/>
            <person name="Hertz-Fowler C."/>
            <person name="Berriman M."/>
        </authorList>
    </citation>
    <scope>NUCLEOTIDE SEQUENCE</scope>
    <source>
        <strain evidence="10">Y486</strain>
    </source>
</reference>
<dbReference type="GO" id="GO:0005509">
    <property type="term" value="F:calcium ion binding"/>
    <property type="evidence" value="ECO:0007669"/>
    <property type="project" value="InterPro"/>
</dbReference>
<dbReference type="PROSITE" id="PS00018">
    <property type="entry name" value="EF_HAND_1"/>
    <property type="match status" value="2"/>
</dbReference>
<keyword evidence="8" id="KW-0472">Membrane</keyword>
<dbReference type="Gene3D" id="1.10.238.10">
    <property type="entry name" value="EF-hand"/>
    <property type="match status" value="3"/>
</dbReference>
<dbReference type="GO" id="GO:0005758">
    <property type="term" value="C:mitochondrial intermembrane space"/>
    <property type="evidence" value="ECO:0007669"/>
    <property type="project" value="UniProtKB-SubCell"/>
</dbReference>